<evidence type="ECO:0000313" key="5">
    <source>
        <dbReference type="EMBL" id="EPY07446.1"/>
    </source>
</evidence>
<dbReference type="Pfam" id="PF00476">
    <property type="entry name" value="DNA_pol_A"/>
    <property type="match status" value="1"/>
</dbReference>
<dbReference type="PANTHER" id="PTHR10133:SF27">
    <property type="entry name" value="DNA POLYMERASE NU"/>
    <property type="match status" value="1"/>
</dbReference>
<dbReference type="GO" id="GO:0006261">
    <property type="term" value="P:DNA-templated DNA replication"/>
    <property type="evidence" value="ECO:0007669"/>
    <property type="project" value="InterPro"/>
</dbReference>
<dbReference type="AlphaFoldDB" id="S9TZ04"/>
<proteinExistence type="predicted"/>
<dbReference type="Gene3D" id="1.10.150.20">
    <property type="entry name" value="5' to 3' exonuclease, C-terminal subdomain"/>
    <property type="match status" value="1"/>
</dbReference>
<evidence type="ECO:0000259" key="4">
    <source>
        <dbReference type="SMART" id="SM00482"/>
    </source>
</evidence>
<organism evidence="5 6">
    <name type="scientific">Paenibacillus alvei TS-15</name>
    <dbReference type="NCBI Taxonomy" id="1117108"/>
    <lineage>
        <taxon>Bacteria</taxon>
        <taxon>Bacillati</taxon>
        <taxon>Bacillota</taxon>
        <taxon>Bacilli</taxon>
        <taxon>Bacillales</taxon>
        <taxon>Paenibacillaceae</taxon>
        <taxon>Paenibacillus</taxon>
    </lineage>
</organism>
<reference evidence="5 6" key="1">
    <citation type="submission" date="2013-05" db="EMBL/GenBank/DDBJ databases">
        <authorList>
            <person name="Strain E.A."/>
            <person name="Brown E."/>
            <person name="Allard M.W."/>
            <person name="Luo Y.L."/>
        </authorList>
    </citation>
    <scope>NUCLEOTIDE SEQUENCE [LARGE SCALE GENOMIC DNA]</scope>
    <source>
        <strain evidence="5 6">TS-15</strain>
    </source>
</reference>
<dbReference type="InterPro" id="IPR002298">
    <property type="entry name" value="DNA_polymerase_A"/>
</dbReference>
<dbReference type="eggNOG" id="COG0749">
    <property type="taxonomic scope" value="Bacteria"/>
</dbReference>
<dbReference type="RefSeq" id="WP_021259414.1">
    <property type="nucleotide sequence ID" value="NZ_ATMT01000043.1"/>
</dbReference>
<gene>
    <name evidence="5" type="ORF">PAALTS15_09985</name>
</gene>
<comment type="catalytic activity">
    <reaction evidence="3">
        <text>DNA(n) + a 2'-deoxyribonucleoside 5'-triphosphate = DNA(n+1) + diphosphate</text>
        <dbReference type="Rhea" id="RHEA:22508"/>
        <dbReference type="Rhea" id="RHEA-COMP:17339"/>
        <dbReference type="Rhea" id="RHEA-COMP:17340"/>
        <dbReference type="ChEBI" id="CHEBI:33019"/>
        <dbReference type="ChEBI" id="CHEBI:61560"/>
        <dbReference type="ChEBI" id="CHEBI:173112"/>
        <dbReference type="EC" id="2.7.7.7"/>
    </reaction>
</comment>
<keyword evidence="2" id="KW-0235">DNA replication</keyword>
<name>S9TZ04_PAEAL</name>
<dbReference type="SMART" id="SM00482">
    <property type="entry name" value="POLAc"/>
    <property type="match status" value="1"/>
</dbReference>
<dbReference type="GO" id="GO:0003887">
    <property type="term" value="F:DNA-directed DNA polymerase activity"/>
    <property type="evidence" value="ECO:0007669"/>
    <property type="project" value="UniProtKB-EC"/>
</dbReference>
<evidence type="ECO:0000256" key="2">
    <source>
        <dbReference type="ARBA" id="ARBA00022705"/>
    </source>
</evidence>
<dbReference type="PATRIC" id="fig|1117108.3.peg.2072"/>
<dbReference type="InterPro" id="IPR043502">
    <property type="entry name" value="DNA/RNA_pol_sf"/>
</dbReference>
<dbReference type="EMBL" id="ATMT01000043">
    <property type="protein sequence ID" value="EPY07446.1"/>
    <property type="molecule type" value="Genomic_DNA"/>
</dbReference>
<evidence type="ECO:0000256" key="1">
    <source>
        <dbReference type="ARBA" id="ARBA00012417"/>
    </source>
</evidence>
<protein>
    <recommendedName>
        <fullName evidence="1">DNA-directed DNA polymerase</fullName>
        <ecNumber evidence="1">2.7.7.7</ecNumber>
    </recommendedName>
</protein>
<sequence length="655" mass="73547">MRKLNIDIETYSSVEIKKSGLYKYVQSPDFEILLFAWSFDYGSVQIVDLKQGEQLPAEVVSALADPDVIKHAYNAAFEWYCLNKFWHSPLEQWRCTQVHGLYCGYPAGLGAVGEAIGIPQDKRKLGVGGSLIRTFCVPNKPSKKNGMRTRTLPHHEPEKWQLFKQYCVGDVVAEMEISRRLSAFPVPEQEWHLWHLDQRINARGLACDLEMVEGALAIDEQVTSELKAEAVALTGLDNPKSVQQLSKWLEEETGEEVENLQKGTVSKLIDVLDEGKAKRVLEIRQELSKTSTKKYLAMRNAACEDGRVRGLLQFYGANRTGRWAGRLVQIQNLPRNYLSTLEYARRLVIEKKVEMLKLVYGNVPDTLSQLIRTAFVAPDGKVLLVADFSAIEARVIAWLAGEQWRLDVFNTHGKIYEASASQMFGVPLDKITKGNPEYELRALGKIAELALGYQGGVGALSSMDSKGELSEEKKPEIVTRWRNANRRIADLWFSLEGAALEVMQHGQPVGIKGLIFARESHFASGQDFFTITLPSGRKLYYAKPFIQKNDFNKPALHYWGVDQTKKKWTVLSTYGGKLTENVVQAIARDCLAVTLVRLEQAGYPTVLHVHDEAGIEADSPEQLEHVLSIMSQPIGWAPGLPLKGDGFTTSFYQKD</sequence>
<dbReference type="Proteomes" id="UP000015344">
    <property type="component" value="Unassembled WGS sequence"/>
</dbReference>
<comment type="caution">
    <text evidence="5">The sequence shown here is derived from an EMBL/GenBank/DDBJ whole genome shotgun (WGS) entry which is preliminary data.</text>
</comment>
<evidence type="ECO:0000313" key="6">
    <source>
        <dbReference type="Proteomes" id="UP000015344"/>
    </source>
</evidence>
<dbReference type="PANTHER" id="PTHR10133">
    <property type="entry name" value="DNA POLYMERASE I"/>
    <property type="match status" value="1"/>
</dbReference>
<dbReference type="Gene3D" id="3.30.70.370">
    <property type="match status" value="1"/>
</dbReference>
<dbReference type="GO" id="GO:0006302">
    <property type="term" value="P:double-strand break repair"/>
    <property type="evidence" value="ECO:0007669"/>
    <property type="project" value="TreeGrafter"/>
</dbReference>
<dbReference type="EC" id="2.7.7.7" evidence="1"/>
<feature type="domain" description="DNA-directed DNA polymerase family A palm" evidence="4">
    <location>
        <begin position="368"/>
        <end position="621"/>
    </location>
</feature>
<dbReference type="SUPFAM" id="SSF56672">
    <property type="entry name" value="DNA/RNA polymerases"/>
    <property type="match status" value="1"/>
</dbReference>
<evidence type="ECO:0000256" key="3">
    <source>
        <dbReference type="ARBA" id="ARBA00049244"/>
    </source>
</evidence>
<dbReference type="InterPro" id="IPR001098">
    <property type="entry name" value="DNA-dir_DNA_pol_A_palm_dom"/>
</dbReference>
<dbReference type="CDD" id="cd08642">
    <property type="entry name" value="DNA_pol_A_pol_I_A"/>
    <property type="match status" value="1"/>
</dbReference>
<accession>S9TZ04</accession>
<dbReference type="GO" id="GO:0003677">
    <property type="term" value="F:DNA binding"/>
    <property type="evidence" value="ECO:0007669"/>
    <property type="project" value="InterPro"/>
</dbReference>